<dbReference type="OrthoDB" id="3223806at2759"/>
<comment type="similarity">
    <text evidence="1">Belongs to the peptidase C14B family.</text>
</comment>
<feature type="compositionally biased region" description="Basic and acidic residues" evidence="5">
    <location>
        <begin position="991"/>
        <end position="1006"/>
    </location>
</feature>
<evidence type="ECO:0000313" key="7">
    <source>
        <dbReference type="EMBL" id="EDR13903.1"/>
    </source>
</evidence>
<gene>
    <name evidence="7" type="ORF">LACBIDRAFT_321574</name>
</gene>
<feature type="region of interest" description="Disordered" evidence="5">
    <location>
        <begin position="975"/>
        <end position="1014"/>
    </location>
</feature>
<keyword evidence="3" id="KW-0788">Thiol protease</keyword>
<dbReference type="Pfam" id="PF00656">
    <property type="entry name" value="Peptidase_C14"/>
    <property type="match status" value="1"/>
</dbReference>
<keyword evidence="3" id="KW-0645">Protease</keyword>
<dbReference type="Gene3D" id="3.40.50.1460">
    <property type="match status" value="1"/>
</dbReference>
<dbReference type="GO" id="GO:0005737">
    <property type="term" value="C:cytoplasm"/>
    <property type="evidence" value="ECO:0007669"/>
    <property type="project" value="TreeGrafter"/>
</dbReference>
<feature type="coiled-coil region" evidence="4">
    <location>
        <begin position="947"/>
        <end position="974"/>
    </location>
</feature>
<sequence length="1254" mass="137848">MDELQRNIFLELKRAKNIVPFYIEVCLGETNAHCARGTLLGLGEKDRAIHFGHVPTFRFPSRPAPAHFFILFLRLGVHEVQMTTISTICYIIYQLQKAPHCASCEGIAFAVIGLRLGPPQAIPTSQRSRLISTTTSSGFVGASAPHHRHSGFAESLRGHMNIVPLRIMLETRQSKVVDCAPISITHSALISIKSISLCISLKVSVSSYADLFWYLGSQRRSVTQNSIEVISPEPTGPVIESASRGRPPPIITVPDQASKTLFALIIGINKYKSEPLRGCKKDAKDVRNYLLQDLKVPDSHIRFLTNKKAKRADILDAFKEIQTDKRIKKNDPILIYFAGHGDETDAPTGWPSGDVNNQIQMIIPQDYCIDPGKEVHGIPDHTLAALLNGIANQHGDNITVIFDCCHSGSGTRGSRNIRGLSERMKQSIPKDLDRDIWSTASGSRGSSTAPEYTRSGLANHVLLAACTQKEKARDAVNGGPFTQAFLPTLKSVGADKLTYASLLERMDKIPFQNPQCEGVNQNRIIFDSRAPTTGRVCFPIKMKDSEYEMQAGSAHGVTEGSEFSLYNDSLAIDDSSSLCVFVVASAADIRPFTTTLTRREPSAAVTPLSPTSCVLQTKAGEPEDLLVFASLDERLIRLYETLATMMQELHPGKRQIRLVKEKEKARLGLSIVDNRIAFDNFDSRLAEYGLTQTRMPHTVANDPKEIIPVLHGAAHFWWHLNREVKNTLVDTHIAIECNILKPTGDHDISGKPILKATGDNLLQPDGVIGVVASEETMYGYKITNESKRDLYINAFYFDNTDFSIQTYYQSPTSGKFETYPTLTQGGGSLTLGYGSGGVNPFTYCLEEGSDIDVGYLVFFISSENVNLSTIPQETPFEGPGRKSVQKKPPAQLIYGTILVPIVQRRYPDQEIAELKSINASDSETKEKDALARTDELAQECAQLRVTVTAQSKRLAHLELQLRLLQEAQEKMASELIGKSHDHTSSSTPSSHSKDGADLASKDEKSTKSTGPDYGAFESKHPLYKNDRFIGRIPTKSFSPPYTVASIKLSLCELEGLSEPDKARLFTPLSSSAPKDDSARLSLEGPSGPGLSEQDPIALVVESEMRTEEAAAQLEKLPERSDNTEINYGKSCGKGDEKAKTSFDKSDISLGRINTLFIAPPHTAGSLKACIAKFEGLRVTQGHALYKDKDILMSDTDVISFQNKTYPGSDEGNPVALATDSKFTKRGQLTSTYIYMVINSKGEKGFVHQAKVKLL</sequence>
<dbReference type="InterPro" id="IPR050452">
    <property type="entry name" value="Metacaspase"/>
</dbReference>
<dbReference type="PANTHER" id="PTHR48104">
    <property type="entry name" value="METACASPASE-4"/>
    <property type="match status" value="1"/>
</dbReference>
<dbReference type="GeneID" id="6070796"/>
<dbReference type="PANTHER" id="PTHR48104:SF30">
    <property type="entry name" value="METACASPASE-1"/>
    <property type="match status" value="1"/>
</dbReference>
<evidence type="ECO:0000256" key="5">
    <source>
        <dbReference type="SAM" id="MobiDB-lite"/>
    </source>
</evidence>
<organism evidence="8">
    <name type="scientific">Laccaria bicolor (strain S238N-H82 / ATCC MYA-4686)</name>
    <name type="common">Bicoloured deceiver</name>
    <name type="synonym">Laccaria laccata var. bicolor</name>
    <dbReference type="NCBI Taxonomy" id="486041"/>
    <lineage>
        <taxon>Eukaryota</taxon>
        <taxon>Fungi</taxon>
        <taxon>Dikarya</taxon>
        <taxon>Basidiomycota</taxon>
        <taxon>Agaricomycotina</taxon>
        <taxon>Agaricomycetes</taxon>
        <taxon>Agaricomycetidae</taxon>
        <taxon>Agaricales</taxon>
        <taxon>Agaricineae</taxon>
        <taxon>Hydnangiaceae</taxon>
        <taxon>Laccaria</taxon>
    </lineage>
</organism>
<evidence type="ECO:0000313" key="8">
    <source>
        <dbReference type="Proteomes" id="UP000001194"/>
    </source>
</evidence>
<evidence type="ECO:0000259" key="6">
    <source>
        <dbReference type="Pfam" id="PF00656"/>
    </source>
</evidence>
<dbReference type="HOGENOM" id="CLU_265470_0_0_1"/>
<keyword evidence="2" id="KW-0053">Apoptosis</keyword>
<dbReference type="EMBL" id="DS547092">
    <property type="protein sequence ID" value="EDR13903.1"/>
    <property type="molecule type" value="Genomic_DNA"/>
</dbReference>
<keyword evidence="8" id="KW-1185">Reference proteome</keyword>
<dbReference type="InterPro" id="IPR029030">
    <property type="entry name" value="Caspase-like_dom_sf"/>
</dbReference>
<evidence type="ECO:0000256" key="3">
    <source>
        <dbReference type="ARBA" id="ARBA00022807"/>
    </source>
</evidence>
<name>B0CTE2_LACBS</name>
<protein>
    <submittedName>
        <fullName evidence="7">Predicted protein</fullName>
    </submittedName>
</protein>
<dbReference type="AlphaFoldDB" id="B0CTE2"/>
<dbReference type="KEGG" id="lbc:LACBIDRAFT_321574"/>
<keyword evidence="4" id="KW-0175">Coiled coil</keyword>
<evidence type="ECO:0000256" key="1">
    <source>
        <dbReference type="ARBA" id="ARBA00009005"/>
    </source>
</evidence>
<dbReference type="RefSeq" id="XP_001874462.1">
    <property type="nucleotide sequence ID" value="XM_001874427.1"/>
</dbReference>
<keyword evidence="3" id="KW-0378">Hydrolase</keyword>
<dbReference type="SUPFAM" id="SSF52129">
    <property type="entry name" value="Caspase-like"/>
    <property type="match status" value="1"/>
</dbReference>
<dbReference type="Proteomes" id="UP000001194">
    <property type="component" value="Unassembled WGS sequence"/>
</dbReference>
<dbReference type="GO" id="GO:0006508">
    <property type="term" value="P:proteolysis"/>
    <property type="evidence" value="ECO:0007669"/>
    <property type="project" value="InterPro"/>
</dbReference>
<dbReference type="GO" id="GO:0006915">
    <property type="term" value="P:apoptotic process"/>
    <property type="evidence" value="ECO:0007669"/>
    <property type="project" value="UniProtKB-KW"/>
</dbReference>
<dbReference type="InParanoid" id="B0CTE2"/>
<evidence type="ECO:0000256" key="4">
    <source>
        <dbReference type="SAM" id="Coils"/>
    </source>
</evidence>
<proteinExistence type="inferred from homology"/>
<reference evidence="7 8" key="1">
    <citation type="journal article" date="2008" name="Nature">
        <title>The genome of Laccaria bicolor provides insights into mycorrhizal symbiosis.</title>
        <authorList>
            <person name="Martin F."/>
            <person name="Aerts A."/>
            <person name="Ahren D."/>
            <person name="Brun A."/>
            <person name="Danchin E.G.J."/>
            <person name="Duchaussoy F."/>
            <person name="Gibon J."/>
            <person name="Kohler A."/>
            <person name="Lindquist E."/>
            <person name="Pereda V."/>
            <person name="Salamov A."/>
            <person name="Shapiro H.J."/>
            <person name="Wuyts J."/>
            <person name="Blaudez D."/>
            <person name="Buee M."/>
            <person name="Brokstein P."/>
            <person name="Canbaeck B."/>
            <person name="Cohen D."/>
            <person name="Courty P.E."/>
            <person name="Coutinho P.M."/>
            <person name="Delaruelle C."/>
            <person name="Detter J.C."/>
            <person name="Deveau A."/>
            <person name="DiFazio S."/>
            <person name="Duplessis S."/>
            <person name="Fraissinet-Tachet L."/>
            <person name="Lucic E."/>
            <person name="Frey-Klett P."/>
            <person name="Fourrey C."/>
            <person name="Feussner I."/>
            <person name="Gay G."/>
            <person name="Grimwood J."/>
            <person name="Hoegger P.J."/>
            <person name="Jain P."/>
            <person name="Kilaru S."/>
            <person name="Labbe J."/>
            <person name="Lin Y.C."/>
            <person name="Legue V."/>
            <person name="Le Tacon F."/>
            <person name="Marmeisse R."/>
            <person name="Melayah D."/>
            <person name="Montanini B."/>
            <person name="Muratet M."/>
            <person name="Nehls U."/>
            <person name="Niculita-Hirzel H."/>
            <person name="Oudot-Le Secq M.P."/>
            <person name="Peter M."/>
            <person name="Quesneville H."/>
            <person name="Rajashekar B."/>
            <person name="Reich M."/>
            <person name="Rouhier N."/>
            <person name="Schmutz J."/>
            <person name="Yin T."/>
            <person name="Chalot M."/>
            <person name="Henrissat B."/>
            <person name="Kuees U."/>
            <person name="Lucas S."/>
            <person name="Van de Peer Y."/>
            <person name="Podila G.K."/>
            <person name="Polle A."/>
            <person name="Pukkila P.J."/>
            <person name="Richardson P.M."/>
            <person name="Rouze P."/>
            <person name="Sanders I.R."/>
            <person name="Stajich J.E."/>
            <person name="Tunlid A."/>
            <person name="Tuskan G."/>
            <person name="Grigoriev I.V."/>
        </authorList>
    </citation>
    <scope>NUCLEOTIDE SEQUENCE [LARGE SCALE GENOMIC DNA]</scope>
    <source>
        <strain evidence="8">S238N-H82 / ATCC MYA-4686</strain>
    </source>
</reference>
<evidence type="ECO:0000256" key="2">
    <source>
        <dbReference type="ARBA" id="ARBA00022703"/>
    </source>
</evidence>
<feature type="domain" description="Peptidase C14 caspase" evidence="6">
    <location>
        <begin position="262"/>
        <end position="508"/>
    </location>
</feature>
<dbReference type="GO" id="GO:0004197">
    <property type="term" value="F:cysteine-type endopeptidase activity"/>
    <property type="evidence" value="ECO:0007669"/>
    <property type="project" value="InterPro"/>
</dbReference>
<accession>B0CTE2</accession>
<feature type="region of interest" description="Disordered" evidence="5">
    <location>
        <begin position="1064"/>
        <end position="1093"/>
    </location>
</feature>
<dbReference type="InterPro" id="IPR011600">
    <property type="entry name" value="Pept_C14_caspase"/>
</dbReference>